<evidence type="ECO:0000259" key="4">
    <source>
        <dbReference type="Pfam" id="PF00370"/>
    </source>
</evidence>
<dbReference type="GO" id="GO:0005829">
    <property type="term" value="C:cytosol"/>
    <property type="evidence" value="ECO:0007669"/>
    <property type="project" value="TreeGrafter"/>
</dbReference>
<evidence type="ECO:0000256" key="1">
    <source>
        <dbReference type="ARBA" id="ARBA00009156"/>
    </source>
</evidence>
<dbReference type="EMBL" id="BARV01024484">
    <property type="protein sequence ID" value="GAI46505.1"/>
    <property type="molecule type" value="Genomic_DNA"/>
</dbReference>
<evidence type="ECO:0000313" key="5">
    <source>
        <dbReference type="EMBL" id="GAI46505.1"/>
    </source>
</evidence>
<sequence>MKERGTEGIRKITKKYIAAVDQGTTSTRFMVFGHEGKVVSVHQLEHQQIYPHVGWVEHNPMEIWEHTQHVIKATLE</sequence>
<dbReference type="SUPFAM" id="SSF53067">
    <property type="entry name" value="Actin-like ATPase domain"/>
    <property type="match status" value="1"/>
</dbReference>
<dbReference type="PANTHER" id="PTHR10196">
    <property type="entry name" value="SUGAR KINASE"/>
    <property type="match status" value="1"/>
</dbReference>
<name>X1Q628_9ZZZZ</name>
<comment type="similarity">
    <text evidence="1">Belongs to the FGGY kinase family.</text>
</comment>
<dbReference type="Gene3D" id="3.30.420.40">
    <property type="match status" value="1"/>
</dbReference>
<dbReference type="InterPro" id="IPR018484">
    <property type="entry name" value="FGGY_N"/>
</dbReference>
<keyword evidence="2" id="KW-0808">Transferase</keyword>
<gene>
    <name evidence="5" type="ORF">S06H3_39958</name>
</gene>
<evidence type="ECO:0000256" key="2">
    <source>
        <dbReference type="ARBA" id="ARBA00022679"/>
    </source>
</evidence>
<feature type="domain" description="Carbohydrate kinase FGGY N-terminal" evidence="4">
    <location>
        <begin position="16"/>
        <end position="75"/>
    </location>
</feature>
<dbReference type="GO" id="GO:0019563">
    <property type="term" value="P:glycerol catabolic process"/>
    <property type="evidence" value="ECO:0007669"/>
    <property type="project" value="TreeGrafter"/>
</dbReference>
<proteinExistence type="inferred from homology"/>
<dbReference type="PANTHER" id="PTHR10196:SF69">
    <property type="entry name" value="GLYCEROL KINASE"/>
    <property type="match status" value="1"/>
</dbReference>
<comment type="caution">
    <text evidence="5">The sequence shown here is derived from an EMBL/GenBank/DDBJ whole genome shotgun (WGS) entry which is preliminary data.</text>
</comment>
<keyword evidence="3" id="KW-0418">Kinase</keyword>
<dbReference type="InterPro" id="IPR043129">
    <property type="entry name" value="ATPase_NBD"/>
</dbReference>
<protein>
    <recommendedName>
        <fullName evidence="4">Carbohydrate kinase FGGY N-terminal domain-containing protein</fullName>
    </recommendedName>
</protein>
<organism evidence="5">
    <name type="scientific">marine sediment metagenome</name>
    <dbReference type="NCBI Taxonomy" id="412755"/>
    <lineage>
        <taxon>unclassified sequences</taxon>
        <taxon>metagenomes</taxon>
        <taxon>ecological metagenomes</taxon>
    </lineage>
</organism>
<dbReference type="Pfam" id="PF00370">
    <property type="entry name" value="FGGY_N"/>
    <property type="match status" value="1"/>
</dbReference>
<evidence type="ECO:0000256" key="3">
    <source>
        <dbReference type="ARBA" id="ARBA00022777"/>
    </source>
</evidence>
<dbReference type="GO" id="GO:0004370">
    <property type="term" value="F:glycerol kinase activity"/>
    <property type="evidence" value="ECO:0007669"/>
    <property type="project" value="TreeGrafter"/>
</dbReference>
<dbReference type="AlphaFoldDB" id="X1Q628"/>
<reference evidence="5" key="1">
    <citation type="journal article" date="2014" name="Front. Microbiol.">
        <title>High frequency of phylogenetically diverse reductive dehalogenase-homologous genes in deep subseafloor sedimentary metagenomes.</title>
        <authorList>
            <person name="Kawai M."/>
            <person name="Futagami T."/>
            <person name="Toyoda A."/>
            <person name="Takaki Y."/>
            <person name="Nishi S."/>
            <person name="Hori S."/>
            <person name="Arai W."/>
            <person name="Tsubouchi T."/>
            <person name="Morono Y."/>
            <person name="Uchiyama I."/>
            <person name="Ito T."/>
            <person name="Fujiyama A."/>
            <person name="Inagaki F."/>
            <person name="Takami H."/>
        </authorList>
    </citation>
    <scope>NUCLEOTIDE SEQUENCE</scope>
    <source>
        <strain evidence="5">Expedition CK06-06</strain>
    </source>
</reference>
<accession>X1Q628</accession>
<feature type="non-terminal residue" evidence="5">
    <location>
        <position position="76"/>
    </location>
</feature>